<dbReference type="AlphaFoldDB" id="A0A024U7U0"/>
<reference evidence="1" key="1">
    <citation type="submission" date="2013-12" db="EMBL/GenBank/DDBJ databases">
        <title>The Genome Sequence of Aphanomyces invadans NJM9701.</title>
        <authorList>
            <consortium name="The Broad Institute Genomics Platform"/>
            <person name="Russ C."/>
            <person name="Tyler B."/>
            <person name="van West P."/>
            <person name="Dieguez-Uribeondo J."/>
            <person name="Young S.K."/>
            <person name="Zeng Q."/>
            <person name="Gargeya S."/>
            <person name="Fitzgerald M."/>
            <person name="Abouelleil A."/>
            <person name="Alvarado L."/>
            <person name="Chapman S.B."/>
            <person name="Gainer-Dewar J."/>
            <person name="Goldberg J."/>
            <person name="Griggs A."/>
            <person name="Gujja S."/>
            <person name="Hansen M."/>
            <person name="Howarth C."/>
            <person name="Imamovic A."/>
            <person name="Ireland A."/>
            <person name="Larimer J."/>
            <person name="McCowan C."/>
            <person name="Murphy C."/>
            <person name="Pearson M."/>
            <person name="Poon T.W."/>
            <person name="Priest M."/>
            <person name="Roberts A."/>
            <person name="Saif S."/>
            <person name="Shea T."/>
            <person name="Sykes S."/>
            <person name="Wortman J."/>
            <person name="Nusbaum C."/>
            <person name="Birren B."/>
        </authorList>
    </citation>
    <scope>NUCLEOTIDE SEQUENCE [LARGE SCALE GENOMIC DNA]</scope>
    <source>
        <strain evidence="1">NJM9701</strain>
    </source>
</reference>
<organism evidence="1">
    <name type="scientific">Aphanomyces invadans</name>
    <dbReference type="NCBI Taxonomy" id="157072"/>
    <lineage>
        <taxon>Eukaryota</taxon>
        <taxon>Sar</taxon>
        <taxon>Stramenopiles</taxon>
        <taxon>Oomycota</taxon>
        <taxon>Saprolegniomycetes</taxon>
        <taxon>Saprolegniales</taxon>
        <taxon>Verrucalvaceae</taxon>
        <taxon>Aphanomyces</taxon>
    </lineage>
</organism>
<sequence length="134" mass="15402">MMLHGEPPSPAIATADWPRYLDLSRPQSTPTRKRSRFSDVHEHSITEYYRQECLVAYYTPRNLAPLRMDHEDEDDALPPRKQRVGRRHVTFHSDLDVVGVADPDVDRRPTPVAPVPSDEMRNLLAARVIPPQNK</sequence>
<dbReference type="GeneID" id="20083521"/>
<dbReference type="VEuPathDB" id="FungiDB:H310_06471"/>
<dbReference type="EMBL" id="KI913962">
    <property type="protein sequence ID" value="ETW01932.1"/>
    <property type="molecule type" value="Genomic_DNA"/>
</dbReference>
<name>A0A024U7U0_9STRA</name>
<accession>A0A024U7U0</accession>
<evidence type="ECO:0000313" key="1">
    <source>
        <dbReference type="EMBL" id="ETW01932.1"/>
    </source>
</evidence>
<dbReference type="RefSeq" id="XP_008869780.1">
    <property type="nucleotide sequence ID" value="XM_008871558.1"/>
</dbReference>
<proteinExistence type="predicted"/>
<protein>
    <submittedName>
        <fullName evidence="1">Uncharacterized protein</fullName>
    </submittedName>
</protein>
<dbReference type="eggNOG" id="ENOG502SBA3">
    <property type="taxonomic scope" value="Eukaryota"/>
</dbReference>
<dbReference type="OrthoDB" id="151486at2759"/>
<gene>
    <name evidence="1" type="ORF">H310_06471</name>
</gene>